<dbReference type="EMBL" id="QQRQ01000013">
    <property type="protein sequence ID" value="RFT06262.1"/>
    <property type="molecule type" value="Genomic_DNA"/>
</dbReference>
<dbReference type="RefSeq" id="WP_117142404.1">
    <property type="nucleotide sequence ID" value="NZ_JBKXLQ010000015.1"/>
</dbReference>
<accession>A0A3E2B2J8</accession>
<sequence>MDNICFVIMPFGIGFDDLYEKVYVPAIQSQGLSPLRADEIYDNQPIIRDITQSIHHAKVILADVTGRNPNVNYELGIAHALKKEVILLTAEAKDVPSDYRHLRYLQYNRMDVDWNQTLSQELQATLKQVLSRLSHSDKTIPSTAPRQSAVLNVPAEAEDNENWSPEETRAISKAEALGMQLQTASLWLDCMGCRVLLTSQHASLCKLHAAIACLLNERVRALSHDLPKGHTLQMRRMDFGDAAPHTFFVDYLYDASVLPLYTQRELIRHLSTELCTQTFAPQIRYLEEHWDQAPRKEEPDPYDSPDHLPQERTPICFRQDFYVADIKRIFYNRFRGDHFYQIDGLLPTSLLKEEPVSGENHWLADWDQKEARCKVGDTVRFKVHKIYDLKDYTHTSNARNISFSQLEVVSNSSEHAL</sequence>
<dbReference type="SUPFAM" id="SSF52309">
    <property type="entry name" value="N-(deoxy)ribosyltransferase-like"/>
    <property type="match status" value="1"/>
</dbReference>
<protein>
    <submittedName>
        <fullName evidence="1">Uncharacterized protein</fullName>
    </submittedName>
</protein>
<name>A0A3E2B2J8_9FIRM</name>
<gene>
    <name evidence="1" type="ORF">DV520_08120</name>
</gene>
<reference evidence="1 2" key="1">
    <citation type="submission" date="2018-07" db="EMBL/GenBank/DDBJ databases">
        <title>GABA Modulating Bacteria of the Human Gut Microbiota.</title>
        <authorList>
            <person name="Strandwitz P."/>
            <person name="Kim K.H."/>
            <person name="Terekhova D."/>
            <person name="Liu J.K."/>
            <person name="Sharma A."/>
            <person name="Levering J."/>
            <person name="Mcdonald D."/>
            <person name="Dietrich D."/>
            <person name="Ramadhar T.R."/>
            <person name="Lekbua A."/>
            <person name="Mroue N."/>
            <person name="Liston C."/>
            <person name="Stewart E.J."/>
            <person name="Dubin M.J."/>
            <person name="Zengler K."/>
            <person name="Knight R."/>
            <person name="Gilbert J.A."/>
            <person name="Clardy J."/>
            <person name="Lewis K."/>
        </authorList>
    </citation>
    <scope>NUCLEOTIDE SEQUENCE [LARGE SCALE GENOMIC DNA]</scope>
    <source>
        <strain evidence="1 2">KLE1738</strain>
    </source>
</reference>
<proteinExistence type="predicted"/>
<dbReference type="Gene3D" id="3.40.50.450">
    <property type="match status" value="1"/>
</dbReference>
<evidence type="ECO:0000313" key="2">
    <source>
        <dbReference type="Proteomes" id="UP000260649"/>
    </source>
</evidence>
<dbReference type="AlphaFoldDB" id="A0A3E2B2J8"/>
<evidence type="ECO:0000313" key="1">
    <source>
        <dbReference type="EMBL" id="RFT06262.1"/>
    </source>
</evidence>
<dbReference type="Proteomes" id="UP000260649">
    <property type="component" value="Unassembled WGS sequence"/>
</dbReference>
<keyword evidence="2" id="KW-1185">Reference proteome</keyword>
<comment type="caution">
    <text evidence="1">The sequence shown here is derived from an EMBL/GenBank/DDBJ whole genome shotgun (WGS) entry which is preliminary data.</text>
</comment>
<organism evidence="1 2">
    <name type="scientific">Evtepia gabavorous</name>
    <dbReference type="NCBI Taxonomy" id="2211183"/>
    <lineage>
        <taxon>Bacteria</taxon>
        <taxon>Bacillati</taxon>
        <taxon>Bacillota</taxon>
        <taxon>Clostridia</taxon>
        <taxon>Eubacteriales</taxon>
        <taxon>Evtepia</taxon>
    </lineage>
</organism>